<dbReference type="GO" id="GO:0005684">
    <property type="term" value="C:U2-type spliceosomal complex"/>
    <property type="evidence" value="ECO:0007669"/>
    <property type="project" value="TreeGrafter"/>
</dbReference>
<name>A0A540NKQ9_MALBA</name>
<proteinExistence type="inferred from homology"/>
<gene>
    <name evidence="4" type="ORF">C1H46_002803</name>
</gene>
<dbReference type="PANTHER" id="PTHR12111:SF2">
    <property type="entry name" value="SPLICING FACTOR YJU2B-RELATED"/>
    <property type="match status" value="1"/>
</dbReference>
<feature type="compositionally biased region" description="Basic residues" evidence="2">
    <location>
        <begin position="157"/>
        <end position="172"/>
    </location>
</feature>
<feature type="non-terminal residue" evidence="4">
    <location>
        <position position="1"/>
    </location>
</feature>
<dbReference type="InterPro" id="IPR007590">
    <property type="entry name" value="Saf4/Yju2"/>
</dbReference>
<evidence type="ECO:0000256" key="1">
    <source>
        <dbReference type="ARBA" id="ARBA00005595"/>
    </source>
</evidence>
<keyword evidence="5" id="KW-1185">Reference proteome</keyword>
<dbReference type="Proteomes" id="UP000315295">
    <property type="component" value="Unassembled WGS sequence"/>
</dbReference>
<evidence type="ECO:0000256" key="2">
    <source>
        <dbReference type="SAM" id="MobiDB-lite"/>
    </source>
</evidence>
<evidence type="ECO:0000313" key="5">
    <source>
        <dbReference type="Proteomes" id="UP000315295"/>
    </source>
</evidence>
<evidence type="ECO:0000313" key="4">
    <source>
        <dbReference type="EMBL" id="TQE11601.1"/>
    </source>
</evidence>
<dbReference type="GO" id="GO:0000398">
    <property type="term" value="P:mRNA splicing, via spliceosome"/>
    <property type="evidence" value="ECO:0007669"/>
    <property type="project" value="InterPro"/>
</dbReference>
<dbReference type="AlphaFoldDB" id="A0A540NKQ9"/>
<dbReference type="GO" id="GO:0071014">
    <property type="term" value="C:post-mRNA release spliceosomal complex"/>
    <property type="evidence" value="ECO:0007669"/>
    <property type="project" value="TreeGrafter"/>
</dbReference>
<sequence>PKNCQYVIISGATQKNEEFDVEDAETFELPADEERGKLADPFYRLEHQEEDLQKKKEAEPLLVRLQRISDDRHLDDYSLNKALRAKLRSQKKRVAEEEAASRKMGLGLRLLPVAEEDAAAASRVKFVSKFEKNRKDKRKKPKKKKNRKKTETEPKKPNRKKNRTEKNRKKIGPNRTEPKFRFGFGFGKKPNRIKPNPALMYTYILYFSSFLNFENIFQIFFF</sequence>
<feature type="compositionally biased region" description="Basic residues" evidence="2">
    <location>
        <begin position="135"/>
        <end position="148"/>
    </location>
</feature>
<dbReference type="Pfam" id="PF04502">
    <property type="entry name" value="Saf4_Yju2"/>
    <property type="match status" value="1"/>
</dbReference>
<organism evidence="4 5">
    <name type="scientific">Malus baccata</name>
    <name type="common">Siberian crab apple</name>
    <name type="synonym">Pyrus baccata</name>
    <dbReference type="NCBI Taxonomy" id="106549"/>
    <lineage>
        <taxon>Eukaryota</taxon>
        <taxon>Viridiplantae</taxon>
        <taxon>Streptophyta</taxon>
        <taxon>Embryophyta</taxon>
        <taxon>Tracheophyta</taxon>
        <taxon>Spermatophyta</taxon>
        <taxon>Magnoliopsida</taxon>
        <taxon>eudicotyledons</taxon>
        <taxon>Gunneridae</taxon>
        <taxon>Pentapetalae</taxon>
        <taxon>rosids</taxon>
        <taxon>fabids</taxon>
        <taxon>Rosales</taxon>
        <taxon>Rosaceae</taxon>
        <taxon>Amygdaloideae</taxon>
        <taxon>Maleae</taxon>
        <taxon>Malus</taxon>
    </lineage>
</organism>
<accession>A0A540NKQ9</accession>
<comment type="caution">
    <text evidence="4">The sequence shown here is derived from an EMBL/GenBank/DDBJ whole genome shotgun (WGS) entry which is preliminary data.</text>
</comment>
<keyword evidence="3" id="KW-1133">Transmembrane helix</keyword>
<feature type="region of interest" description="Disordered" evidence="2">
    <location>
        <begin position="130"/>
        <end position="180"/>
    </location>
</feature>
<dbReference type="PANTHER" id="PTHR12111">
    <property type="entry name" value="SPLICING FACTOR YJU2"/>
    <property type="match status" value="1"/>
</dbReference>
<keyword evidence="3" id="KW-0812">Transmembrane</keyword>
<dbReference type="EMBL" id="VIEB01000028">
    <property type="protein sequence ID" value="TQE11601.1"/>
    <property type="molecule type" value="Genomic_DNA"/>
</dbReference>
<reference evidence="4 5" key="1">
    <citation type="journal article" date="2019" name="G3 (Bethesda)">
        <title>Sequencing of a Wild Apple (Malus baccata) Genome Unravels the Differences Between Cultivated and Wild Apple Species Regarding Disease Resistance and Cold Tolerance.</title>
        <authorList>
            <person name="Chen X."/>
        </authorList>
    </citation>
    <scope>NUCLEOTIDE SEQUENCE [LARGE SCALE GENOMIC DNA]</scope>
    <source>
        <strain evidence="5">cv. Shandingzi</strain>
        <tissue evidence="4">Leaves</tissue>
    </source>
</reference>
<comment type="similarity">
    <text evidence="1">Belongs to the CWC16 family.</text>
</comment>
<dbReference type="STRING" id="106549.A0A540NKQ9"/>
<protein>
    <submittedName>
        <fullName evidence="4">Uncharacterized protein</fullName>
    </submittedName>
</protein>
<feature type="transmembrane region" description="Helical" evidence="3">
    <location>
        <begin position="198"/>
        <end position="221"/>
    </location>
</feature>
<evidence type="ECO:0000256" key="3">
    <source>
        <dbReference type="SAM" id="Phobius"/>
    </source>
</evidence>
<keyword evidence="3" id="KW-0472">Membrane</keyword>